<dbReference type="CDD" id="cd04056">
    <property type="entry name" value="Peptidases_S53"/>
    <property type="match status" value="1"/>
</dbReference>
<feature type="compositionally biased region" description="Pro residues" evidence="9">
    <location>
        <begin position="207"/>
        <end position="216"/>
    </location>
</feature>
<gene>
    <name evidence="12" type="ORF">BAUCODRAFT_104269</name>
</gene>
<evidence type="ECO:0000259" key="11">
    <source>
        <dbReference type="PROSITE" id="PS51695"/>
    </source>
</evidence>
<dbReference type="GO" id="GO:0006508">
    <property type="term" value="P:proteolysis"/>
    <property type="evidence" value="ECO:0007669"/>
    <property type="project" value="UniProtKB-KW"/>
</dbReference>
<dbReference type="InterPro" id="IPR015366">
    <property type="entry name" value="S53_propep"/>
</dbReference>
<evidence type="ECO:0000256" key="9">
    <source>
        <dbReference type="SAM" id="MobiDB-lite"/>
    </source>
</evidence>
<evidence type="ECO:0000256" key="6">
    <source>
        <dbReference type="ARBA" id="ARBA00022837"/>
    </source>
</evidence>
<keyword evidence="7" id="KW-0865">Zymogen</keyword>
<feature type="binding site" evidence="8">
    <location>
        <position position="633"/>
    </location>
    <ligand>
        <name>Ca(2+)</name>
        <dbReference type="ChEBI" id="CHEBI:29108"/>
    </ligand>
</feature>
<dbReference type="EMBL" id="KB445552">
    <property type="protein sequence ID" value="EMC99303.1"/>
    <property type="molecule type" value="Genomic_DNA"/>
</dbReference>
<dbReference type="HOGENOM" id="CLU_013783_4_0_1"/>
<evidence type="ECO:0000256" key="1">
    <source>
        <dbReference type="ARBA" id="ARBA00004239"/>
    </source>
</evidence>
<dbReference type="KEGG" id="bcom:BAUCODRAFT_104269"/>
<dbReference type="GO" id="GO:0004252">
    <property type="term" value="F:serine-type endopeptidase activity"/>
    <property type="evidence" value="ECO:0007669"/>
    <property type="project" value="UniProtKB-UniRule"/>
</dbReference>
<evidence type="ECO:0000313" key="12">
    <source>
        <dbReference type="EMBL" id="EMC99303.1"/>
    </source>
</evidence>
<feature type="active site" description="Charge relay system" evidence="8">
    <location>
        <position position="571"/>
    </location>
</feature>
<dbReference type="Pfam" id="PF09286">
    <property type="entry name" value="Pro-kuma_activ"/>
    <property type="match status" value="1"/>
</dbReference>
<feature type="active site" description="Charge relay system" evidence="8">
    <location>
        <position position="312"/>
    </location>
</feature>
<feature type="chain" id="PRO_5004021537" description="Peptidase S53 domain-containing protein" evidence="10">
    <location>
        <begin position="19"/>
        <end position="654"/>
    </location>
</feature>
<dbReference type="GeneID" id="19107089"/>
<keyword evidence="4 8" id="KW-0378">Hydrolase</keyword>
<dbReference type="OrthoDB" id="409122at2759"/>
<dbReference type="SUPFAM" id="SSF52743">
    <property type="entry name" value="Subtilisin-like"/>
    <property type="match status" value="1"/>
</dbReference>
<evidence type="ECO:0000256" key="3">
    <source>
        <dbReference type="ARBA" id="ARBA00022723"/>
    </source>
</evidence>
<dbReference type="GO" id="GO:0005576">
    <property type="term" value="C:extracellular region"/>
    <property type="evidence" value="ECO:0007669"/>
    <property type="project" value="UniProtKB-SubCell"/>
</dbReference>
<feature type="binding site" evidence="8">
    <location>
        <position position="631"/>
    </location>
    <ligand>
        <name>Ca(2+)</name>
        <dbReference type="ChEBI" id="CHEBI:29108"/>
    </ligand>
</feature>
<proteinExistence type="predicted"/>
<comment type="subcellular location">
    <subcellularLocation>
        <location evidence="1">Secreted</location>
        <location evidence="1">Extracellular space</location>
    </subcellularLocation>
</comment>
<feature type="region of interest" description="Disordered" evidence="9">
    <location>
        <begin position="195"/>
        <end position="216"/>
    </location>
</feature>
<feature type="binding site" evidence="8">
    <location>
        <position position="612"/>
    </location>
    <ligand>
        <name>Ca(2+)</name>
        <dbReference type="ChEBI" id="CHEBI:29108"/>
    </ligand>
</feature>
<keyword evidence="13" id="KW-1185">Reference proteome</keyword>
<dbReference type="PANTHER" id="PTHR14218:SF19">
    <property type="entry name" value="SERINE PROTEASE AORO, PUTATIVE (AFU_ORTHOLOGUE AFUA_6G10250)-RELATED"/>
    <property type="match status" value="1"/>
</dbReference>
<organism evidence="12 13">
    <name type="scientific">Baudoinia panamericana (strain UAMH 10762)</name>
    <name type="common">Angels' share fungus</name>
    <name type="synonym">Baudoinia compniacensis (strain UAMH 10762)</name>
    <dbReference type="NCBI Taxonomy" id="717646"/>
    <lineage>
        <taxon>Eukaryota</taxon>
        <taxon>Fungi</taxon>
        <taxon>Dikarya</taxon>
        <taxon>Ascomycota</taxon>
        <taxon>Pezizomycotina</taxon>
        <taxon>Dothideomycetes</taxon>
        <taxon>Dothideomycetidae</taxon>
        <taxon>Mycosphaerellales</taxon>
        <taxon>Teratosphaeriaceae</taxon>
        <taxon>Baudoinia</taxon>
    </lineage>
</organism>
<dbReference type="RefSeq" id="XP_007674221.1">
    <property type="nucleotide sequence ID" value="XM_007676031.1"/>
</dbReference>
<dbReference type="eggNOG" id="ENOG502QTN1">
    <property type="taxonomic scope" value="Eukaryota"/>
</dbReference>
<keyword evidence="3 8" id="KW-0479">Metal-binding</keyword>
<feature type="domain" description="Peptidase S53" evidence="11">
    <location>
        <begin position="231"/>
        <end position="653"/>
    </location>
</feature>
<sequence>MRFHTLPLMAFCATFAWAAPTPKNSGHVLHEKRTPGSLWVKRERLYEDVKLPMRIGLTQSNLDKGHSMLMSVSHPESPNYGKHFSAEEVIDIFAPANDAVEAVKAWLESAGIHASRVSQSANKQWLQFDAKTSEAEELFQTNYHFYEHAGLGATSIACDEYHVPAHIKQHIDYVTPGIKLYANRAPKAAESDIAKRTAIAPNRKPKPPPTKPMPPGLPALGSLGLALCDVVITPNCIMAMYNITNSTTAQPGNELGIFEDLGDYYSQTDLNLFFATLAPYIPQGTHPKLDGIDGAVAPTTNLLNAGPESDLDFQISYPIIWPQNSILFQTDDPVYESNYTYEGFLNNFLDAIDGSYCTYSAFNETGNSPLDPPYPDPAAGGYKGSLQCGVYKPTNVISISYGGQEADLPASYQQRQCNEFMKLGMQGVSVFVSSGDSGVSGPAGDDNPDGCLGPGGTIFSPDFPATCPYLTTVGATYLPPGASAQKDQEVAVTRFPSGGGFSNIYPIPDYQSSAVANYFATSNPPYPYYSCTYNSSSIYNRAGRGYPDVSAIGDNVLIFNAGAPTLIGGTSASSPAWGAIMTRVNAQRLAAGKSTVGFINPTLYSNPQVLHDITVGNNSGCGTSGFFAAKGWDPVTGLGTPNYPALLSLFMGMP</sequence>
<evidence type="ECO:0000256" key="10">
    <source>
        <dbReference type="SAM" id="SignalP"/>
    </source>
</evidence>
<evidence type="ECO:0000256" key="8">
    <source>
        <dbReference type="PROSITE-ProRule" id="PRU01032"/>
    </source>
</evidence>
<keyword evidence="6 8" id="KW-0106">Calcium</keyword>
<accession>M2N5J3</accession>
<dbReference type="Proteomes" id="UP000011761">
    <property type="component" value="Unassembled WGS sequence"/>
</dbReference>
<name>M2N5J3_BAUPA</name>
<dbReference type="PANTHER" id="PTHR14218">
    <property type="entry name" value="PROTEASE S8 TRIPEPTIDYL PEPTIDASE I CLN2"/>
    <property type="match status" value="1"/>
</dbReference>
<dbReference type="GO" id="GO:0046872">
    <property type="term" value="F:metal ion binding"/>
    <property type="evidence" value="ECO:0007669"/>
    <property type="project" value="UniProtKB-UniRule"/>
</dbReference>
<dbReference type="InterPro" id="IPR050819">
    <property type="entry name" value="Tripeptidyl-peptidase_I"/>
</dbReference>
<dbReference type="SUPFAM" id="SSF54897">
    <property type="entry name" value="Protease propeptides/inhibitors"/>
    <property type="match status" value="1"/>
</dbReference>
<dbReference type="GO" id="GO:0008240">
    <property type="term" value="F:tripeptidyl-peptidase activity"/>
    <property type="evidence" value="ECO:0007669"/>
    <property type="project" value="TreeGrafter"/>
</dbReference>
<evidence type="ECO:0000256" key="4">
    <source>
        <dbReference type="ARBA" id="ARBA00022801"/>
    </source>
</evidence>
<comment type="cofactor">
    <cofactor evidence="8">
        <name>Ca(2+)</name>
        <dbReference type="ChEBI" id="CHEBI:29108"/>
    </cofactor>
    <text evidence="8">Binds 1 Ca(2+) ion per subunit.</text>
</comment>
<dbReference type="Gene3D" id="3.40.50.200">
    <property type="entry name" value="Peptidase S8/S53 domain"/>
    <property type="match status" value="1"/>
</dbReference>
<keyword evidence="5 8" id="KW-0720">Serine protease</keyword>
<keyword evidence="2 8" id="KW-0645">Protease</keyword>
<dbReference type="CDD" id="cd11377">
    <property type="entry name" value="Pro-peptidase_S53"/>
    <property type="match status" value="1"/>
</dbReference>
<evidence type="ECO:0000256" key="7">
    <source>
        <dbReference type="ARBA" id="ARBA00023145"/>
    </source>
</evidence>
<feature type="signal peptide" evidence="10">
    <location>
        <begin position="1"/>
        <end position="18"/>
    </location>
</feature>
<keyword evidence="10" id="KW-0732">Signal</keyword>
<feature type="active site" description="Charge relay system" evidence="8">
    <location>
        <position position="308"/>
    </location>
</feature>
<feature type="binding site" evidence="8">
    <location>
        <position position="613"/>
    </location>
    <ligand>
        <name>Ca(2+)</name>
        <dbReference type="ChEBI" id="CHEBI:29108"/>
    </ligand>
</feature>
<evidence type="ECO:0000256" key="2">
    <source>
        <dbReference type="ARBA" id="ARBA00022670"/>
    </source>
</evidence>
<evidence type="ECO:0000313" key="13">
    <source>
        <dbReference type="Proteomes" id="UP000011761"/>
    </source>
</evidence>
<evidence type="ECO:0000256" key="5">
    <source>
        <dbReference type="ARBA" id="ARBA00022825"/>
    </source>
</evidence>
<dbReference type="InterPro" id="IPR036852">
    <property type="entry name" value="Peptidase_S8/S53_dom_sf"/>
</dbReference>
<dbReference type="OMA" id="ACREYHV"/>
<dbReference type="InterPro" id="IPR030400">
    <property type="entry name" value="Sedolisin_dom"/>
</dbReference>
<dbReference type="AlphaFoldDB" id="M2N5J3"/>
<dbReference type="SMART" id="SM00944">
    <property type="entry name" value="Pro-kuma_activ"/>
    <property type="match status" value="1"/>
</dbReference>
<dbReference type="PROSITE" id="PS51695">
    <property type="entry name" value="SEDOLISIN"/>
    <property type="match status" value="1"/>
</dbReference>
<protein>
    <recommendedName>
        <fullName evidence="11">Peptidase S53 domain-containing protein</fullName>
    </recommendedName>
</protein>
<reference evidence="12 13" key="1">
    <citation type="journal article" date="2012" name="PLoS Pathog.">
        <title>Diverse lifestyles and strategies of plant pathogenesis encoded in the genomes of eighteen Dothideomycetes fungi.</title>
        <authorList>
            <person name="Ohm R.A."/>
            <person name="Feau N."/>
            <person name="Henrissat B."/>
            <person name="Schoch C.L."/>
            <person name="Horwitz B.A."/>
            <person name="Barry K.W."/>
            <person name="Condon B.J."/>
            <person name="Copeland A.C."/>
            <person name="Dhillon B."/>
            <person name="Glaser F."/>
            <person name="Hesse C.N."/>
            <person name="Kosti I."/>
            <person name="LaButti K."/>
            <person name="Lindquist E.A."/>
            <person name="Lucas S."/>
            <person name="Salamov A.A."/>
            <person name="Bradshaw R.E."/>
            <person name="Ciuffetti L."/>
            <person name="Hamelin R.C."/>
            <person name="Kema G.H.J."/>
            <person name="Lawrence C."/>
            <person name="Scott J.A."/>
            <person name="Spatafora J.W."/>
            <person name="Turgeon B.G."/>
            <person name="de Wit P.J.G.M."/>
            <person name="Zhong S."/>
            <person name="Goodwin S.B."/>
            <person name="Grigoriev I.V."/>
        </authorList>
    </citation>
    <scope>NUCLEOTIDE SEQUENCE [LARGE SCALE GENOMIC DNA]</scope>
    <source>
        <strain evidence="12 13">UAMH 10762</strain>
    </source>
</reference>